<dbReference type="OrthoDB" id="9784397at2"/>
<dbReference type="SUPFAM" id="SSF47384">
    <property type="entry name" value="Homodimeric domain of signal transducing histidine kinase"/>
    <property type="match status" value="1"/>
</dbReference>
<evidence type="ECO:0000256" key="2">
    <source>
        <dbReference type="ARBA" id="ARBA00012438"/>
    </source>
</evidence>
<dbReference type="Proteomes" id="UP000318741">
    <property type="component" value="Chromosome"/>
</dbReference>
<evidence type="ECO:0000313" key="6">
    <source>
        <dbReference type="Proteomes" id="UP000318741"/>
    </source>
</evidence>
<organism evidence="5 6">
    <name type="scientific">Alienimonas californiensis</name>
    <dbReference type="NCBI Taxonomy" id="2527989"/>
    <lineage>
        <taxon>Bacteria</taxon>
        <taxon>Pseudomonadati</taxon>
        <taxon>Planctomycetota</taxon>
        <taxon>Planctomycetia</taxon>
        <taxon>Planctomycetales</taxon>
        <taxon>Planctomycetaceae</taxon>
        <taxon>Alienimonas</taxon>
    </lineage>
</organism>
<dbReference type="Gene3D" id="1.10.287.130">
    <property type="match status" value="1"/>
</dbReference>
<dbReference type="KEGG" id="acaf:CA12_24370"/>
<proteinExistence type="predicted"/>
<accession>A0A517PAD5</accession>
<feature type="domain" description="Histidine kinase" evidence="4">
    <location>
        <begin position="55"/>
        <end position="268"/>
    </location>
</feature>
<name>A0A517PAD5_9PLAN</name>
<evidence type="ECO:0000256" key="3">
    <source>
        <dbReference type="ARBA" id="ARBA00022553"/>
    </source>
</evidence>
<dbReference type="InterPro" id="IPR005467">
    <property type="entry name" value="His_kinase_dom"/>
</dbReference>
<protein>
    <recommendedName>
        <fullName evidence="2">histidine kinase</fullName>
        <ecNumber evidence="2">2.7.13.3</ecNumber>
    </recommendedName>
</protein>
<dbReference type="EMBL" id="CP036265">
    <property type="protein sequence ID" value="QDT16336.1"/>
    <property type="molecule type" value="Genomic_DNA"/>
</dbReference>
<evidence type="ECO:0000259" key="4">
    <source>
        <dbReference type="PROSITE" id="PS50109"/>
    </source>
</evidence>
<dbReference type="PRINTS" id="PR00344">
    <property type="entry name" value="BCTRLSENSOR"/>
</dbReference>
<dbReference type="InterPro" id="IPR003594">
    <property type="entry name" value="HATPase_dom"/>
</dbReference>
<dbReference type="PROSITE" id="PS50109">
    <property type="entry name" value="HIS_KIN"/>
    <property type="match status" value="1"/>
</dbReference>
<dbReference type="InterPro" id="IPR036097">
    <property type="entry name" value="HisK_dim/P_sf"/>
</dbReference>
<reference evidence="5 6" key="1">
    <citation type="submission" date="2019-02" db="EMBL/GenBank/DDBJ databases">
        <title>Deep-cultivation of Planctomycetes and their phenomic and genomic characterization uncovers novel biology.</title>
        <authorList>
            <person name="Wiegand S."/>
            <person name="Jogler M."/>
            <person name="Boedeker C."/>
            <person name="Pinto D."/>
            <person name="Vollmers J."/>
            <person name="Rivas-Marin E."/>
            <person name="Kohn T."/>
            <person name="Peeters S.H."/>
            <person name="Heuer A."/>
            <person name="Rast P."/>
            <person name="Oberbeckmann S."/>
            <person name="Bunk B."/>
            <person name="Jeske O."/>
            <person name="Meyerdierks A."/>
            <person name="Storesund J.E."/>
            <person name="Kallscheuer N."/>
            <person name="Luecker S."/>
            <person name="Lage O.M."/>
            <person name="Pohl T."/>
            <person name="Merkel B.J."/>
            <person name="Hornburger P."/>
            <person name="Mueller R.-W."/>
            <person name="Bruemmer F."/>
            <person name="Labrenz M."/>
            <person name="Spormann A.M."/>
            <person name="Op den Camp H."/>
            <person name="Overmann J."/>
            <person name="Amann R."/>
            <person name="Jetten M.S.M."/>
            <person name="Mascher T."/>
            <person name="Medema M.H."/>
            <person name="Devos D.P."/>
            <person name="Kaster A.-K."/>
            <person name="Ovreas L."/>
            <person name="Rohde M."/>
            <person name="Galperin M.Y."/>
            <person name="Jogler C."/>
        </authorList>
    </citation>
    <scope>NUCLEOTIDE SEQUENCE [LARGE SCALE GENOMIC DNA]</scope>
    <source>
        <strain evidence="5 6">CA12</strain>
    </source>
</reference>
<gene>
    <name evidence="5" type="primary">fixL_2</name>
    <name evidence="5" type="ORF">CA12_24370</name>
</gene>
<dbReference type="SMART" id="SM00388">
    <property type="entry name" value="HisKA"/>
    <property type="match status" value="1"/>
</dbReference>
<dbReference type="InterPro" id="IPR003661">
    <property type="entry name" value="HisK_dim/P_dom"/>
</dbReference>
<dbReference type="AlphaFoldDB" id="A0A517PAD5"/>
<dbReference type="Gene3D" id="3.30.565.10">
    <property type="entry name" value="Histidine kinase-like ATPase, C-terminal domain"/>
    <property type="match status" value="1"/>
</dbReference>
<comment type="catalytic activity">
    <reaction evidence="1">
        <text>ATP + protein L-histidine = ADP + protein N-phospho-L-histidine.</text>
        <dbReference type="EC" id="2.7.13.3"/>
    </reaction>
</comment>
<dbReference type="SMART" id="SM00387">
    <property type="entry name" value="HATPase_c"/>
    <property type="match status" value="1"/>
</dbReference>
<evidence type="ECO:0000313" key="5">
    <source>
        <dbReference type="EMBL" id="QDT16336.1"/>
    </source>
</evidence>
<sequence length="268" mass="28267">MTTLAPAADPAVDPAGASATAWPDATAALRAENDALKARLRDAERLAAVGQLSASVTHEFNNVLMTTLNYAKIGLKRSDDPHVVKAFTRILEAGERAAKISESLLSFARGGEERRDTVRLAGLLEDVLVLTGKDLQAHRVRTQTDASGDPRASVCVPQVQQVLVNLILNGRQAMPEGGLMTFTLTDNAADGTAEISVRDTGAGIPREALPRIFEPFYSTKTLGNGSGGGGGLGLPLCRDVIEAHGGRIRVESALGRGTCFTLKFPRVG</sequence>
<keyword evidence="3" id="KW-0597">Phosphoprotein</keyword>
<keyword evidence="5" id="KW-0808">Transferase</keyword>
<keyword evidence="6" id="KW-1185">Reference proteome</keyword>
<dbReference type="Pfam" id="PF00512">
    <property type="entry name" value="HisKA"/>
    <property type="match status" value="1"/>
</dbReference>
<dbReference type="EC" id="2.7.13.3" evidence="2"/>
<dbReference type="PANTHER" id="PTHR43065:SF42">
    <property type="entry name" value="TWO-COMPONENT SENSOR PPRA"/>
    <property type="match status" value="1"/>
</dbReference>
<dbReference type="RefSeq" id="WP_145359170.1">
    <property type="nucleotide sequence ID" value="NZ_CP036265.1"/>
</dbReference>
<evidence type="ECO:0000256" key="1">
    <source>
        <dbReference type="ARBA" id="ARBA00000085"/>
    </source>
</evidence>
<dbReference type="PANTHER" id="PTHR43065">
    <property type="entry name" value="SENSOR HISTIDINE KINASE"/>
    <property type="match status" value="1"/>
</dbReference>
<dbReference type="CDD" id="cd00075">
    <property type="entry name" value="HATPase"/>
    <property type="match status" value="1"/>
</dbReference>
<dbReference type="SUPFAM" id="SSF55874">
    <property type="entry name" value="ATPase domain of HSP90 chaperone/DNA topoisomerase II/histidine kinase"/>
    <property type="match status" value="1"/>
</dbReference>
<dbReference type="GO" id="GO:0000155">
    <property type="term" value="F:phosphorelay sensor kinase activity"/>
    <property type="evidence" value="ECO:0007669"/>
    <property type="project" value="InterPro"/>
</dbReference>
<dbReference type="Pfam" id="PF02518">
    <property type="entry name" value="HATPase_c"/>
    <property type="match status" value="1"/>
</dbReference>
<dbReference type="InterPro" id="IPR036890">
    <property type="entry name" value="HATPase_C_sf"/>
</dbReference>
<dbReference type="InterPro" id="IPR004358">
    <property type="entry name" value="Sig_transdc_His_kin-like_C"/>
</dbReference>